<accession>A0A5A7TI95</accession>
<dbReference type="EMBL" id="SSTD01003134">
    <property type="protein sequence ID" value="TYK27075.1"/>
    <property type="molecule type" value="Genomic_DNA"/>
</dbReference>
<sequence>MQTHETAESSKTLVVKVDDKGKDVLQENQMQQSIYVAFLSVQQLQDMITSCIRAQRGGPHKLL</sequence>
<proteinExistence type="predicted"/>
<evidence type="ECO:0000313" key="1">
    <source>
        <dbReference type="EMBL" id="KAA0041786.1"/>
    </source>
</evidence>
<reference evidence="3 4" key="1">
    <citation type="submission" date="2019-08" db="EMBL/GenBank/DDBJ databases">
        <title>Draft genome sequences of two oriental melons (Cucumis melo L. var makuwa).</title>
        <authorList>
            <person name="Kwon S.-Y."/>
        </authorList>
    </citation>
    <scope>NUCLEOTIDE SEQUENCE [LARGE SCALE GENOMIC DNA]</scope>
    <source>
        <strain evidence="4">cv. Chang Bougi</strain>
        <strain evidence="3">cv. SW 3</strain>
        <tissue evidence="1">Leaf</tissue>
    </source>
</reference>
<gene>
    <name evidence="2" type="ORF">E5676_scaffold95G00790</name>
    <name evidence="1" type="ORF">E6C27_scaffold67G001510</name>
</gene>
<name>A0A5A7TI95_CUCMM</name>
<dbReference type="AlphaFoldDB" id="A0A5A7TI95"/>
<evidence type="ECO:0000313" key="2">
    <source>
        <dbReference type="EMBL" id="TYK27075.1"/>
    </source>
</evidence>
<dbReference type="Proteomes" id="UP000321393">
    <property type="component" value="Unassembled WGS sequence"/>
</dbReference>
<dbReference type="Proteomes" id="UP000321947">
    <property type="component" value="Unassembled WGS sequence"/>
</dbReference>
<evidence type="ECO:0000313" key="4">
    <source>
        <dbReference type="Proteomes" id="UP000321947"/>
    </source>
</evidence>
<evidence type="ECO:0000313" key="3">
    <source>
        <dbReference type="Proteomes" id="UP000321393"/>
    </source>
</evidence>
<dbReference type="EMBL" id="SSTE01016227">
    <property type="protein sequence ID" value="KAA0041786.1"/>
    <property type="molecule type" value="Genomic_DNA"/>
</dbReference>
<comment type="caution">
    <text evidence="1">The sequence shown here is derived from an EMBL/GenBank/DDBJ whole genome shotgun (WGS) entry which is preliminary data.</text>
</comment>
<protein>
    <submittedName>
        <fullName evidence="1">Ty3-gypsy retrotransposon protein</fullName>
    </submittedName>
</protein>
<organism evidence="1 3">
    <name type="scientific">Cucumis melo var. makuwa</name>
    <name type="common">Oriental melon</name>
    <dbReference type="NCBI Taxonomy" id="1194695"/>
    <lineage>
        <taxon>Eukaryota</taxon>
        <taxon>Viridiplantae</taxon>
        <taxon>Streptophyta</taxon>
        <taxon>Embryophyta</taxon>
        <taxon>Tracheophyta</taxon>
        <taxon>Spermatophyta</taxon>
        <taxon>Magnoliopsida</taxon>
        <taxon>eudicotyledons</taxon>
        <taxon>Gunneridae</taxon>
        <taxon>Pentapetalae</taxon>
        <taxon>rosids</taxon>
        <taxon>fabids</taxon>
        <taxon>Cucurbitales</taxon>
        <taxon>Cucurbitaceae</taxon>
        <taxon>Benincaseae</taxon>
        <taxon>Cucumis</taxon>
    </lineage>
</organism>